<organism evidence="1 2">
    <name type="scientific">Gluconacetobacter asukensis</name>
    <dbReference type="NCBI Taxonomy" id="1017181"/>
    <lineage>
        <taxon>Bacteria</taxon>
        <taxon>Pseudomonadati</taxon>
        <taxon>Pseudomonadota</taxon>
        <taxon>Alphaproteobacteria</taxon>
        <taxon>Acetobacterales</taxon>
        <taxon>Acetobacteraceae</taxon>
        <taxon>Gluconacetobacter</taxon>
    </lineage>
</organism>
<accession>A0A7W4J3W4</accession>
<proteinExistence type="predicted"/>
<evidence type="ECO:0000313" key="1">
    <source>
        <dbReference type="EMBL" id="MBB2174211.1"/>
    </source>
</evidence>
<dbReference type="Proteomes" id="UP000577891">
    <property type="component" value="Unassembled WGS sequence"/>
</dbReference>
<dbReference type="EMBL" id="JABEQE010000033">
    <property type="protein sequence ID" value="MBB2174211.1"/>
    <property type="molecule type" value="Genomic_DNA"/>
</dbReference>
<dbReference type="AlphaFoldDB" id="A0A7W4J3W4"/>
<evidence type="ECO:0000313" key="2">
    <source>
        <dbReference type="Proteomes" id="UP000577891"/>
    </source>
</evidence>
<protein>
    <submittedName>
        <fullName evidence="1">Uncharacterized protein</fullName>
    </submittedName>
</protein>
<comment type="caution">
    <text evidence="1">The sequence shown here is derived from an EMBL/GenBank/DDBJ whole genome shotgun (WGS) entry which is preliminary data.</text>
</comment>
<gene>
    <name evidence="1" type="ORF">HLH35_19235</name>
</gene>
<keyword evidence="2" id="KW-1185">Reference proteome</keyword>
<sequence length="282" mass="31658">MEILIAPNGRTWDPHSNTFSKYFGFFGKNADFVAHSVQNLGFATIATFPRYTHIRFQPRLFPTACLQRVIEILLSRPPPCIVLERIGSLFAPLEVLQNLNDALARLRALQAETLAGDELPAAPTIVTLSLDRLRDSKRASLQRAFAAWRQARAHITTRNVTEIATSPVFGGGALAWMPGRDRCLIEAWPQTYEKYGDSPLDNFLGCDVRDLPDAAYIVPTTRGYFAAASSQEPRLELIEALMTSNDGTRFWCRYERLVLPWRAGASDDFVCSVPLVRLVRRC</sequence>
<name>A0A7W4J3W4_9PROT</name>
<reference evidence="1 2" key="1">
    <citation type="submission" date="2020-04" db="EMBL/GenBank/DDBJ databases">
        <title>Description of novel Gluconacetobacter.</title>
        <authorList>
            <person name="Sombolestani A."/>
        </authorList>
    </citation>
    <scope>NUCLEOTIDE SEQUENCE [LARGE SCALE GENOMIC DNA]</scope>
    <source>
        <strain evidence="1 2">LMG 27724</strain>
    </source>
</reference>